<dbReference type="PANTHER" id="PTHR37166:SF1">
    <property type="entry name" value="PROTEIN FLAG"/>
    <property type="match status" value="1"/>
</dbReference>
<dbReference type="Proteomes" id="UP000192920">
    <property type="component" value="Unassembled WGS sequence"/>
</dbReference>
<feature type="compositionally biased region" description="Polar residues" evidence="1">
    <location>
        <begin position="25"/>
        <end position="34"/>
    </location>
</feature>
<dbReference type="PANTHER" id="PTHR37166">
    <property type="entry name" value="PROTEIN FLAG"/>
    <property type="match status" value="1"/>
</dbReference>
<keyword evidence="3" id="KW-1185">Reference proteome</keyword>
<dbReference type="RefSeq" id="WP_159453046.1">
    <property type="nucleotide sequence ID" value="NZ_FXAG01000018.1"/>
</dbReference>
<organism evidence="2 3">
    <name type="scientific">Pseudogulbenkiania subflava DSM 22618</name>
    <dbReference type="NCBI Taxonomy" id="1123014"/>
    <lineage>
        <taxon>Bacteria</taxon>
        <taxon>Pseudomonadati</taxon>
        <taxon>Pseudomonadota</taxon>
        <taxon>Betaproteobacteria</taxon>
        <taxon>Neisseriales</taxon>
        <taxon>Chromobacteriaceae</taxon>
        <taxon>Pseudogulbenkiania</taxon>
    </lineage>
</organism>
<evidence type="ECO:0000256" key="1">
    <source>
        <dbReference type="SAM" id="MobiDB-lite"/>
    </source>
</evidence>
<dbReference type="STRING" id="1123014.SAMN02745746_03026"/>
<dbReference type="InterPro" id="IPR035924">
    <property type="entry name" value="FlaG-like_sf"/>
</dbReference>
<dbReference type="SUPFAM" id="SSF160214">
    <property type="entry name" value="FlaG-like"/>
    <property type="match status" value="1"/>
</dbReference>
<name>A0A1Y6C7I1_9NEIS</name>
<dbReference type="Gene3D" id="3.30.160.170">
    <property type="entry name" value="FlaG-like"/>
    <property type="match status" value="1"/>
</dbReference>
<accession>A0A1Y6C7I1</accession>
<feature type="region of interest" description="Disordered" evidence="1">
    <location>
        <begin position="19"/>
        <end position="64"/>
    </location>
</feature>
<dbReference type="InterPro" id="IPR005186">
    <property type="entry name" value="FlaG"/>
</dbReference>
<protein>
    <submittedName>
        <fullName evidence="2">Flagellar protein FlaG</fullName>
    </submittedName>
</protein>
<proteinExistence type="predicted"/>
<keyword evidence="2" id="KW-0969">Cilium</keyword>
<dbReference type="AlphaFoldDB" id="A0A1Y6C7I1"/>
<keyword evidence="2" id="KW-0282">Flagellum</keyword>
<sequence length="134" mass="14402">MGTNVLPLVSAAVQTVAGRAPEQLPQFSSKQSSAAAPDTGNAVSVVNARDSGLASQQHQPDEKTLNESLEKLNNHVSLFNSDLEFTTDKDTNTPVVRVVDRVTKDVIRQIPSKEAVKLAQALEDLQGLLIRDKA</sequence>
<dbReference type="EMBL" id="FXAG01000018">
    <property type="protein sequence ID" value="SMF40195.1"/>
    <property type="molecule type" value="Genomic_DNA"/>
</dbReference>
<reference evidence="3" key="1">
    <citation type="submission" date="2017-04" db="EMBL/GenBank/DDBJ databases">
        <authorList>
            <person name="Varghese N."/>
            <person name="Submissions S."/>
        </authorList>
    </citation>
    <scope>NUCLEOTIDE SEQUENCE [LARGE SCALE GENOMIC DNA]</scope>
    <source>
        <strain evidence="3">DSM 22618</strain>
    </source>
</reference>
<gene>
    <name evidence="2" type="ORF">SAMN02745746_03026</name>
</gene>
<keyword evidence="2" id="KW-0966">Cell projection</keyword>
<evidence type="ECO:0000313" key="2">
    <source>
        <dbReference type="EMBL" id="SMF40195.1"/>
    </source>
</evidence>
<dbReference type="Pfam" id="PF03646">
    <property type="entry name" value="FlaG"/>
    <property type="match status" value="1"/>
</dbReference>
<evidence type="ECO:0000313" key="3">
    <source>
        <dbReference type="Proteomes" id="UP000192920"/>
    </source>
</evidence>